<reference evidence="1 2" key="1">
    <citation type="submission" date="2024-03" db="EMBL/GenBank/DDBJ databases">
        <authorList>
            <person name="Gkanogiannis A."/>
            <person name="Becerra Lopez-Lavalle L."/>
        </authorList>
    </citation>
    <scope>NUCLEOTIDE SEQUENCE [LARGE SCALE GENOMIC DNA]</scope>
</reference>
<feature type="non-terminal residue" evidence="1">
    <location>
        <position position="51"/>
    </location>
</feature>
<sequence>MYERVLANRKLKSSDLLSRASETTRSFQVSKFAFRICSFSSTEAIVFNSSY</sequence>
<protein>
    <submittedName>
        <fullName evidence="1">Uncharacterized protein</fullName>
    </submittedName>
</protein>
<keyword evidence="2" id="KW-1185">Reference proteome</keyword>
<dbReference type="EMBL" id="OZ021740">
    <property type="protein sequence ID" value="CAK9324099.1"/>
    <property type="molecule type" value="Genomic_DNA"/>
</dbReference>
<gene>
    <name evidence="1" type="ORF">CITCOLO1_LOCUS16324</name>
</gene>
<dbReference type="Proteomes" id="UP001642487">
    <property type="component" value="Chromosome 6"/>
</dbReference>
<accession>A0ABP0YUS6</accession>
<evidence type="ECO:0000313" key="1">
    <source>
        <dbReference type="EMBL" id="CAK9324099.1"/>
    </source>
</evidence>
<organism evidence="1 2">
    <name type="scientific">Citrullus colocynthis</name>
    <name type="common">colocynth</name>
    <dbReference type="NCBI Taxonomy" id="252529"/>
    <lineage>
        <taxon>Eukaryota</taxon>
        <taxon>Viridiplantae</taxon>
        <taxon>Streptophyta</taxon>
        <taxon>Embryophyta</taxon>
        <taxon>Tracheophyta</taxon>
        <taxon>Spermatophyta</taxon>
        <taxon>Magnoliopsida</taxon>
        <taxon>eudicotyledons</taxon>
        <taxon>Gunneridae</taxon>
        <taxon>Pentapetalae</taxon>
        <taxon>rosids</taxon>
        <taxon>fabids</taxon>
        <taxon>Cucurbitales</taxon>
        <taxon>Cucurbitaceae</taxon>
        <taxon>Benincaseae</taxon>
        <taxon>Citrullus</taxon>
    </lineage>
</organism>
<name>A0ABP0YUS6_9ROSI</name>
<proteinExistence type="predicted"/>
<evidence type="ECO:0000313" key="2">
    <source>
        <dbReference type="Proteomes" id="UP001642487"/>
    </source>
</evidence>